<dbReference type="PANTHER" id="PTHR23275">
    <property type="entry name" value="CABRIOLET.-RELATED"/>
    <property type="match status" value="1"/>
</dbReference>
<feature type="transmembrane region" description="Helical" evidence="2">
    <location>
        <begin position="310"/>
        <end position="330"/>
    </location>
</feature>
<dbReference type="Proteomes" id="UP000039865">
    <property type="component" value="Unassembled WGS sequence"/>
</dbReference>
<dbReference type="InterPro" id="IPR006212">
    <property type="entry name" value="Furin_repeat"/>
</dbReference>
<feature type="transmembrane region" description="Helical" evidence="2">
    <location>
        <begin position="410"/>
        <end position="427"/>
    </location>
</feature>
<dbReference type="AlphaFoldDB" id="A0A078B780"/>
<dbReference type="InterPro" id="IPR009030">
    <property type="entry name" value="Growth_fac_rcpt_cys_sf"/>
</dbReference>
<sequence length="751" mass="83821">MSSGDTYQIGARDVSIKDDKQYSRVIGTKTYGDDDEQENNVVGDVQTLDGNDDDVKNQPIDEDDNFNSDPNRHSDMKSFYGKVQTQSTTDRIRLGKQEEFNEDGFDIGQKNPNKSGSRKQNMNKSAKGKDLNKSGKGKQSNKGPTNTDEIFSKASDGPVNRSGKYKQSPVEDEPTPSGKQGPGSINFDDEDTDSTRLSILEKLRLIFRVIGSLISFMNLIGLIFYALKHEFHSQQLFQSFNAFVALRPVIILIWSVILLVRNLCIYKIDHHKTDVTGDLKVVCINGLIMYLSFPLMFWFGLFRVYAVKDFAMIIFVNYVLEFIQNIALIFVQGTNNAMINERFPTNLNKYTLGLTIISLIEIFLQLCIFFLEVRFNNKMRNEAIGTSNNTKKYEPLSEERRRVRNFRNSAILSSLGIVLFIMIIAIGNEKLDGRSCSFGRVLEGGVCVECSDQYCLQCSQAKDQCDYCMQGNYLDVETKQCKMCDAQGICRSCGYDGTCTKCISGYRVHKGGCFTCSATEGCAACSGTECLVCNEGYYLDPETKSCVKCSTLHPYCTKCNDKQQCLNCLDGVANLANGTCLCNDINGWSISNTSTPTKQMCSCNDGKFVDTTLGMRCAACSQHIVGCEDCQSITSYIYGHKYIGTTDLNPKQAGYLKCRECGPTKYLDLDLKECRYCKNNLPGCLNCDKYGQGCTQCQNGYFLYQAEKSQSFECGQCSDSVTYCDLCSSSDSCDQCQTGYSLTQTGKCTKN</sequence>
<evidence type="ECO:0000256" key="2">
    <source>
        <dbReference type="SAM" id="Phobius"/>
    </source>
</evidence>
<keyword evidence="2" id="KW-1133">Transmembrane helix</keyword>
<feature type="transmembrane region" description="Helical" evidence="2">
    <location>
        <begin position="350"/>
        <end position="371"/>
    </location>
</feature>
<dbReference type="InterPro" id="IPR052798">
    <property type="entry name" value="Giardia_VSA"/>
</dbReference>
<dbReference type="SMART" id="SM00261">
    <property type="entry name" value="FU"/>
    <property type="match status" value="2"/>
</dbReference>
<feature type="compositionally biased region" description="Polar residues" evidence="1">
    <location>
        <begin position="110"/>
        <end position="124"/>
    </location>
</feature>
<evidence type="ECO:0000256" key="1">
    <source>
        <dbReference type="SAM" id="MobiDB-lite"/>
    </source>
</evidence>
<reference evidence="3 4" key="1">
    <citation type="submission" date="2014-06" db="EMBL/GenBank/DDBJ databases">
        <authorList>
            <person name="Swart Estienne"/>
        </authorList>
    </citation>
    <scope>NUCLEOTIDE SEQUENCE [LARGE SCALE GENOMIC DNA]</scope>
    <source>
        <strain evidence="3 4">130c</strain>
    </source>
</reference>
<name>A0A078B780_STYLE</name>
<feature type="compositionally biased region" description="Basic and acidic residues" evidence="1">
    <location>
        <begin position="90"/>
        <end position="99"/>
    </location>
</feature>
<dbReference type="OrthoDB" id="302215at2759"/>
<gene>
    <name evidence="3" type="primary">Contig6254.g6688</name>
    <name evidence="3" type="ORF">STYLEM_18541</name>
</gene>
<dbReference type="EMBL" id="CCKQ01017512">
    <property type="protein sequence ID" value="CDW89408.1"/>
    <property type="molecule type" value="Genomic_DNA"/>
</dbReference>
<evidence type="ECO:0000313" key="3">
    <source>
        <dbReference type="EMBL" id="CDW89408.1"/>
    </source>
</evidence>
<proteinExistence type="predicted"/>
<keyword evidence="2" id="KW-0812">Transmembrane</keyword>
<feature type="transmembrane region" description="Helical" evidence="2">
    <location>
        <begin position="239"/>
        <end position="259"/>
    </location>
</feature>
<organism evidence="3 4">
    <name type="scientific">Stylonychia lemnae</name>
    <name type="common">Ciliate</name>
    <dbReference type="NCBI Taxonomy" id="5949"/>
    <lineage>
        <taxon>Eukaryota</taxon>
        <taxon>Sar</taxon>
        <taxon>Alveolata</taxon>
        <taxon>Ciliophora</taxon>
        <taxon>Intramacronucleata</taxon>
        <taxon>Spirotrichea</taxon>
        <taxon>Stichotrichia</taxon>
        <taxon>Sporadotrichida</taxon>
        <taxon>Oxytrichidae</taxon>
        <taxon>Stylonychinae</taxon>
        <taxon>Stylonychia</taxon>
    </lineage>
</organism>
<feature type="transmembrane region" description="Helical" evidence="2">
    <location>
        <begin position="205"/>
        <end position="227"/>
    </location>
</feature>
<protein>
    <submittedName>
        <fullName evidence="3">Protein serine threonine</fullName>
    </submittedName>
</protein>
<accession>A0A078B780</accession>
<keyword evidence="2" id="KW-0472">Membrane</keyword>
<dbReference type="PANTHER" id="PTHR23275:SF100">
    <property type="entry name" value="EGF-LIKE DOMAIN-CONTAINING PROTEIN"/>
    <property type="match status" value="1"/>
</dbReference>
<feature type="transmembrane region" description="Helical" evidence="2">
    <location>
        <begin position="279"/>
        <end position="298"/>
    </location>
</feature>
<dbReference type="InParanoid" id="A0A078B780"/>
<feature type="region of interest" description="Disordered" evidence="1">
    <location>
        <begin position="1"/>
        <end position="190"/>
    </location>
</feature>
<keyword evidence="4" id="KW-1185">Reference proteome</keyword>
<dbReference type="SUPFAM" id="SSF57184">
    <property type="entry name" value="Growth factor receptor domain"/>
    <property type="match status" value="2"/>
</dbReference>
<evidence type="ECO:0000313" key="4">
    <source>
        <dbReference type="Proteomes" id="UP000039865"/>
    </source>
</evidence>